<proteinExistence type="predicted"/>
<dbReference type="Proteomes" id="UP001189429">
    <property type="component" value="Unassembled WGS sequence"/>
</dbReference>
<organism evidence="3 4">
    <name type="scientific">Prorocentrum cordatum</name>
    <dbReference type="NCBI Taxonomy" id="2364126"/>
    <lineage>
        <taxon>Eukaryota</taxon>
        <taxon>Sar</taxon>
        <taxon>Alveolata</taxon>
        <taxon>Dinophyceae</taxon>
        <taxon>Prorocentrales</taxon>
        <taxon>Prorocentraceae</taxon>
        <taxon>Prorocentrum</taxon>
    </lineage>
</organism>
<keyword evidence="4" id="KW-1185">Reference proteome</keyword>
<feature type="transmembrane region" description="Helical" evidence="1">
    <location>
        <begin position="37"/>
        <end position="59"/>
    </location>
</feature>
<keyword evidence="2" id="KW-0732">Signal</keyword>
<evidence type="ECO:0000256" key="1">
    <source>
        <dbReference type="SAM" id="Phobius"/>
    </source>
</evidence>
<comment type="caution">
    <text evidence="3">The sequence shown here is derived from an EMBL/GenBank/DDBJ whole genome shotgun (WGS) entry which is preliminary data.</text>
</comment>
<evidence type="ECO:0000313" key="3">
    <source>
        <dbReference type="EMBL" id="CAK0819120.1"/>
    </source>
</evidence>
<reference evidence="3" key="1">
    <citation type="submission" date="2023-10" db="EMBL/GenBank/DDBJ databases">
        <authorList>
            <person name="Chen Y."/>
            <person name="Shah S."/>
            <person name="Dougan E. K."/>
            <person name="Thang M."/>
            <person name="Chan C."/>
        </authorList>
    </citation>
    <scope>NUCLEOTIDE SEQUENCE [LARGE SCALE GENOMIC DNA]</scope>
</reference>
<feature type="signal peptide" evidence="2">
    <location>
        <begin position="1"/>
        <end position="22"/>
    </location>
</feature>
<keyword evidence="1" id="KW-1133">Transmembrane helix</keyword>
<keyword evidence="1" id="KW-0812">Transmembrane</keyword>
<sequence length="145" mass="16085">MPNNFMLLTVALTSALLPLQLALLRNLMVPEVPPPLLVAPLCMLLNLMLLTVFLTPAPLPPWVALLRNLMVVKLVPPNLVMEIVTTSSPRLGGVSWLHAYRTHHISLSFGAVIVLTKPRRAISFTCSLPRSWSATAPHTRRQRRS</sequence>
<accession>A0ABN9RM09</accession>
<evidence type="ECO:0000256" key="2">
    <source>
        <dbReference type="SAM" id="SignalP"/>
    </source>
</evidence>
<name>A0ABN9RM09_9DINO</name>
<protein>
    <submittedName>
        <fullName evidence="3">Uncharacterized protein</fullName>
    </submittedName>
</protein>
<dbReference type="EMBL" id="CAUYUJ010006947">
    <property type="protein sequence ID" value="CAK0819120.1"/>
    <property type="molecule type" value="Genomic_DNA"/>
</dbReference>
<keyword evidence="1" id="KW-0472">Membrane</keyword>
<evidence type="ECO:0000313" key="4">
    <source>
        <dbReference type="Proteomes" id="UP001189429"/>
    </source>
</evidence>
<feature type="chain" id="PRO_5045238762" evidence="2">
    <location>
        <begin position="23"/>
        <end position="145"/>
    </location>
</feature>
<gene>
    <name evidence="3" type="ORF">PCOR1329_LOCUS21197</name>
</gene>